<feature type="region of interest" description="Disordered" evidence="1">
    <location>
        <begin position="1"/>
        <end position="21"/>
    </location>
</feature>
<proteinExistence type="predicted"/>
<evidence type="ECO:0000313" key="3">
    <source>
        <dbReference type="Proteomes" id="UP001501598"/>
    </source>
</evidence>
<protein>
    <recommendedName>
        <fullName evidence="4">Integrase-like protein</fullName>
    </recommendedName>
</protein>
<dbReference type="EMBL" id="BAABGT010000063">
    <property type="protein sequence ID" value="GAA4551033.1"/>
    <property type="molecule type" value="Genomic_DNA"/>
</dbReference>
<dbReference type="Proteomes" id="UP001501598">
    <property type="component" value="Unassembled WGS sequence"/>
</dbReference>
<reference evidence="3" key="1">
    <citation type="journal article" date="2019" name="Int. J. Syst. Evol. Microbiol.">
        <title>The Global Catalogue of Microorganisms (GCM) 10K type strain sequencing project: providing services to taxonomists for standard genome sequencing and annotation.</title>
        <authorList>
            <consortium name="The Broad Institute Genomics Platform"/>
            <consortium name="The Broad Institute Genome Sequencing Center for Infectious Disease"/>
            <person name="Wu L."/>
            <person name="Ma J."/>
        </authorList>
    </citation>
    <scope>NUCLEOTIDE SEQUENCE [LARGE SCALE GENOMIC DNA]</scope>
    <source>
        <strain evidence="3">JCM 17906</strain>
    </source>
</reference>
<evidence type="ECO:0000313" key="2">
    <source>
        <dbReference type="EMBL" id="GAA4551033.1"/>
    </source>
</evidence>
<accession>A0ABP8RVJ5</accession>
<gene>
    <name evidence="2" type="ORF">GCM10023175_42180</name>
</gene>
<organism evidence="2 3">
    <name type="scientific">Pseudonocardia xishanensis</name>
    <dbReference type="NCBI Taxonomy" id="630995"/>
    <lineage>
        <taxon>Bacteria</taxon>
        <taxon>Bacillati</taxon>
        <taxon>Actinomycetota</taxon>
        <taxon>Actinomycetes</taxon>
        <taxon>Pseudonocardiales</taxon>
        <taxon>Pseudonocardiaceae</taxon>
        <taxon>Pseudonocardia</taxon>
    </lineage>
</organism>
<sequence length="175" mass="18832">MRHESCFSPSHGTEVTQRPPRQGNIVTLAGGVLRVRVLAGVDPVSGRRHGLKETVPAGLNAWRQAEAIQARFVAEAAERRNPRLLPRPPRRPTYARTAWIESGSGTPCTRDHTATPPTRGRIGRRSPPDAPCPGRRARLGARVSPRHSPEASAAVDREDLAVDPGGLVGEQEGDG</sequence>
<feature type="compositionally biased region" description="Polar residues" evidence="1">
    <location>
        <begin position="7"/>
        <end position="16"/>
    </location>
</feature>
<feature type="region of interest" description="Disordered" evidence="1">
    <location>
        <begin position="81"/>
        <end position="175"/>
    </location>
</feature>
<evidence type="ECO:0000256" key="1">
    <source>
        <dbReference type="SAM" id="MobiDB-lite"/>
    </source>
</evidence>
<keyword evidence="3" id="KW-1185">Reference proteome</keyword>
<comment type="caution">
    <text evidence="2">The sequence shown here is derived from an EMBL/GenBank/DDBJ whole genome shotgun (WGS) entry which is preliminary data.</text>
</comment>
<name>A0ABP8RVJ5_9PSEU</name>
<evidence type="ECO:0008006" key="4">
    <source>
        <dbReference type="Google" id="ProtNLM"/>
    </source>
</evidence>